<keyword evidence="9" id="KW-1185">Reference proteome</keyword>
<evidence type="ECO:0000256" key="2">
    <source>
        <dbReference type="ARBA" id="ARBA00023015"/>
    </source>
</evidence>
<feature type="domain" description="RNA polymerase sigma factor 70 region 4 type 2" evidence="7">
    <location>
        <begin position="132"/>
        <end position="183"/>
    </location>
</feature>
<sequence length="195" mass="22976">MFSKKRTDIAQKTDLELIFAYQEDQDNRWLGELYKRYMNLVYGVCLKYLKDRDAAQDMVMQVFEKLLSQLQNQKVENFKSWLYVLTKNECLMLLRKQKSQGHSVENGEAVMEIALAVHHDTEPNALESDLTKLEDCISQLNKEQKVCVQFFYIEKKSYQEVVALTGFDLKKVKSYIQNGRRNLKICVENLREKEA</sequence>
<dbReference type="InterPro" id="IPR013325">
    <property type="entry name" value="RNA_pol_sigma_r2"/>
</dbReference>
<dbReference type="SUPFAM" id="SSF88946">
    <property type="entry name" value="Sigma2 domain of RNA polymerase sigma factors"/>
    <property type="match status" value="1"/>
</dbReference>
<evidence type="ECO:0000256" key="3">
    <source>
        <dbReference type="ARBA" id="ARBA00023082"/>
    </source>
</evidence>
<dbReference type="PANTHER" id="PTHR43133:SF8">
    <property type="entry name" value="RNA POLYMERASE SIGMA FACTOR HI_1459-RELATED"/>
    <property type="match status" value="1"/>
</dbReference>
<keyword evidence="4" id="KW-0238">DNA-binding</keyword>
<evidence type="ECO:0008006" key="10">
    <source>
        <dbReference type="Google" id="ProtNLM"/>
    </source>
</evidence>
<dbReference type="EMBL" id="JSVA01000003">
    <property type="protein sequence ID" value="KOF04241.1"/>
    <property type="molecule type" value="Genomic_DNA"/>
</dbReference>
<dbReference type="Gene3D" id="1.10.10.10">
    <property type="entry name" value="Winged helix-like DNA-binding domain superfamily/Winged helix DNA-binding domain"/>
    <property type="match status" value="1"/>
</dbReference>
<dbReference type="PANTHER" id="PTHR43133">
    <property type="entry name" value="RNA POLYMERASE ECF-TYPE SIGMA FACTO"/>
    <property type="match status" value="1"/>
</dbReference>
<reference evidence="9" key="1">
    <citation type="submission" date="2014-11" db="EMBL/GenBank/DDBJ databases">
        <title>Genome sequencing of Roseivirga sp. D-25.</title>
        <authorList>
            <person name="Selvaratnam C."/>
            <person name="Thevarajoo S."/>
            <person name="Goh K.M."/>
            <person name="Eee R."/>
            <person name="Chan K.-G."/>
            <person name="Chong C.S."/>
        </authorList>
    </citation>
    <scope>NUCLEOTIDE SEQUENCE [LARGE SCALE GENOMIC DNA]</scope>
    <source>
        <strain evidence="9">D-25</strain>
    </source>
</reference>
<dbReference type="Proteomes" id="UP000036908">
    <property type="component" value="Unassembled WGS sequence"/>
</dbReference>
<dbReference type="InterPro" id="IPR007627">
    <property type="entry name" value="RNA_pol_sigma70_r2"/>
</dbReference>
<name>A0A0L8APS4_9BACT</name>
<organism evidence="8 9">
    <name type="scientific">Roseivirga seohaensis subsp. aquiponti</name>
    <dbReference type="NCBI Taxonomy" id="1566026"/>
    <lineage>
        <taxon>Bacteria</taxon>
        <taxon>Pseudomonadati</taxon>
        <taxon>Bacteroidota</taxon>
        <taxon>Cytophagia</taxon>
        <taxon>Cytophagales</taxon>
        <taxon>Roseivirgaceae</taxon>
        <taxon>Roseivirga</taxon>
    </lineage>
</organism>
<dbReference type="GO" id="GO:0006352">
    <property type="term" value="P:DNA-templated transcription initiation"/>
    <property type="evidence" value="ECO:0007669"/>
    <property type="project" value="InterPro"/>
</dbReference>
<dbReference type="Pfam" id="PF04542">
    <property type="entry name" value="Sigma70_r2"/>
    <property type="match status" value="1"/>
</dbReference>
<evidence type="ECO:0000259" key="6">
    <source>
        <dbReference type="Pfam" id="PF04542"/>
    </source>
</evidence>
<evidence type="ECO:0000256" key="5">
    <source>
        <dbReference type="ARBA" id="ARBA00023163"/>
    </source>
</evidence>
<dbReference type="GO" id="GO:0003677">
    <property type="term" value="F:DNA binding"/>
    <property type="evidence" value="ECO:0007669"/>
    <property type="project" value="UniProtKB-KW"/>
</dbReference>
<dbReference type="Gene3D" id="1.10.1740.10">
    <property type="match status" value="1"/>
</dbReference>
<keyword evidence="3" id="KW-0731">Sigma factor</keyword>
<dbReference type="SUPFAM" id="SSF88659">
    <property type="entry name" value="Sigma3 and sigma4 domains of RNA polymerase sigma factors"/>
    <property type="match status" value="1"/>
</dbReference>
<dbReference type="PATRIC" id="fig|1566026.4.peg.2010"/>
<comment type="similarity">
    <text evidence="1">Belongs to the sigma-70 factor family. ECF subfamily.</text>
</comment>
<evidence type="ECO:0000259" key="7">
    <source>
        <dbReference type="Pfam" id="PF08281"/>
    </source>
</evidence>
<evidence type="ECO:0000313" key="9">
    <source>
        <dbReference type="Proteomes" id="UP000036908"/>
    </source>
</evidence>
<evidence type="ECO:0000313" key="8">
    <source>
        <dbReference type="EMBL" id="KOF04241.1"/>
    </source>
</evidence>
<evidence type="ECO:0000256" key="1">
    <source>
        <dbReference type="ARBA" id="ARBA00010641"/>
    </source>
</evidence>
<comment type="caution">
    <text evidence="8">The sequence shown here is derived from an EMBL/GenBank/DDBJ whole genome shotgun (WGS) entry which is preliminary data.</text>
</comment>
<dbReference type="AlphaFoldDB" id="A0A0L8APS4"/>
<dbReference type="InterPro" id="IPR039425">
    <property type="entry name" value="RNA_pol_sigma-70-like"/>
</dbReference>
<dbReference type="InterPro" id="IPR014284">
    <property type="entry name" value="RNA_pol_sigma-70_dom"/>
</dbReference>
<dbReference type="InterPro" id="IPR036388">
    <property type="entry name" value="WH-like_DNA-bd_sf"/>
</dbReference>
<dbReference type="InterPro" id="IPR013324">
    <property type="entry name" value="RNA_pol_sigma_r3/r4-like"/>
</dbReference>
<keyword evidence="2" id="KW-0805">Transcription regulation</keyword>
<feature type="domain" description="RNA polymerase sigma-70 region 2" evidence="6">
    <location>
        <begin position="33"/>
        <end position="98"/>
    </location>
</feature>
<evidence type="ECO:0000256" key="4">
    <source>
        <dbReference type="ARBA" id="ARBA00023125"/>
    </source>
</evidence>
<gene>
    <name evidence="8" type="ORF">OB69_01565</name>
</gene>
<keyword evidence="5" id="KW-0804">Transcription</keyword>
<dbReference type="InterPro" id="IPR013249">
    <property type="entry name" value="RNA_pol_sigma70_r4_t2"/>
</dbReference>
<dbReference type="NCBIfam" id="TIGR02937">
    <property type="entry name" value="sigma70-ECF"/>
    <property type="match status" value="1"/>
</dbReference>
<protein>
    <recommendedName>
        <fullName evidence="10">RNA polymerase subunit sigma-24</fullName>
    </recommendedName>
</protein>
<proteinExistence type="inferred from homology"/>
<dbReference type="RefSeq" id="WP_071426676.1">
    <property type="nucleotide sequence ID" value="NZ_JSVA01000003.1"/>
</dbReference>
<dbReference type="GO" id="GO:0016987">
    <property type="term" value="F:sigma factor activity"/>
    <property type="evidence" value="ECO:0007669"/>
    <property type="project" value="UniProtKB-KW"/>
</dbReference>
<dbReference type="Pfam" id="PF08281">
    <property type="entry name" value="Sigma70_r4_2"/>
    <property type="match status" value="1"/>
</dbReference>
<accession>A0A0L8APS4</accession>